<protein>
    <recommendedName>
        <fullName evidence="4">Lipoprotein</fullName>
    </recommendedName>
</protein>
<gene>
    <name evidence="2" type="ORF">JQS43_13980</name>
</gene>
<accession>A0A895Y518</accession>
<dbReference type="KEGG" id="nhy:JQS43_13980"/>
<proteinExistence type="predicted"/>
<dbReference type="Proteomes" id="UP000662857">
    <property type="component" value="Chromosome"/>
</dbReference>
<evidence type="ECO:0000313" key="2">
    <source>
        <dbReference type="EMBL" id="QSB12794.1"/>
    </source>
</evidence>
<sequence>MTSSGCNTTTAEDDSSPPPAHQTSLPGEPVQVLDGEPTELALGVVGALYDQAPIVVLAGADQPDRHADAAAAAVDLGAPLLLAPPEPDPSLREELDRLQTSRVVVADSTARSWAERSEQPATPLSADATAPPGEELPATTAAEPLPEVTLLLHAETESAANDAAAATAEAAGAQVVTTDSADPRGDPAVIAALSESSASHVIALGASFGPVEQLAQRLAVAATGVELPGGGQLVFPGRLLIALYGHPGDTALGALGEQPMTEALARTAEVAAEYESLVDEPVVPTLEIITTIASASPGPEGDYSLRTPPEQLRPWIDAAAAEGMYVVLDLQPGHTDFLTQAQEYEELLTEPHVGLALDPEWRLAPDQRHMVEIGSVDAEEVNQVTEWLAELTAEHHLPQKLLILHQFTLGMITNRDAVATDYDEVAVLIHADGFGTPSEKFDTWNALQNDAPEVWWGWKNFYDEDQPTFTPAETVDVEPLPRFVSYQ</sequence>
<evidence type="ECO:0000256" key="1">
    <source>
        <dbReference type="SAM" id="MobiDB-lite"/>
    </source>
</evidence>
<evidence type="ECO:0000313" key="3">
    <source>
        <dbReference type="Proteomes" id="UP000662857"/>
    </source>
</evidence>
<dbReference type="AlphaFoldDB" id="A0A895Y518"/>
<evidence type="ECO:0008006" key="4">
    <source>
        <dbReference type="Google" id="ProtNLM"/>
    </source>
</evidence>
<reference evidence="2" key="1">
    <citation type="submission" date="2021-02" db="EMBL/GenBank/DDBJ databases">
        <title>Natrosporangium hydrolyticum gen. nov., sp. nov, a haloalkaliphilic actinobacterium from a soda solonchak soil.</title>
        <authorList>
            <person name="Sorokin D.Y."/>
            <person name="Khijniak T.V."/>
            <person name="Zakharycheva A.P."/>
            <person name="Boueva O.V."/>
            <person name="Ariskina E.V."/>
            <person name="Hahnke R.L."/>
            <person name="Bunk B."/>
            <person name="Sproer C."/>
            <person name="Schumann P."/>
            <person name="Evtushenko L.I."/>
            <person name="Kublanov I.V."/>
        </authorList>
    </citation>
    <scope>NUCLEOTIDE SEQUENCE</scope>
    <source>
        <strain evidence="2">DSM 106523</strain>
    </source>
</reference>
<name>A0A895Y518_9ACTN</name>
<keyword evidence="3" id="KW-1185">Reference proteome</keyword>
<feature type="region of interest" description="Disordered" evidence="1">
    <location>
        <begin position="1"/>
        <end position="32"/>
    </location>
</feature>
<feature type="compositionally biased region" description="Polar residues" evidence="1">
    <location>
        <begin position="1"/>
        <end position="10"/>
    </location>
</feature>
<dbReference type="EMBL" id="CP070499">
    <property type="protein sequence ID" value="QSB12794.1"/>
    <property type="molecule type" value="Genomic_DNA"/>
</dbReference>
<dbReference type="RefSeq" id="WP_239674835.1">
    <property type="nucleotide sequence ID" value="NZ_CP070499.1"/>
</dbReference>
<organism evidence="2 3">
    <name type="scientific">Natronosporangium hydrolyticum</name>
    <dbReference type="NCBI Taxonomy" id="2811111"/>
    <lineage>
        <taxon>Bacteria</taxon>
        <taxon>Bacillati</taxon>
        <taxon>Actinomycetota</taxon>
        <taxon>Actinomycetes</taxon>
        <taxon>Micromonosporales</taxon>
        <taxon>Micromonosporaceae</taxon>
        <taxon>Natronosporangium</taxon>
    </lineage>
</organism>
<feature type="region of interest" description="Disordered" evidence="1">
    <location>
        <begin position="107"/>
        <end position="138"/>
    </location>
</feature>